<keyword evidence="3" id="KW-1185">Reference proteome</keyword>
<dbReference type="EMBL" id="KQ965827">
    <property type="protein sequence ID" value="KXS10390.1"/>
    <property type="molecule type" value="Genomic_DNA"/>
</dbReference>
<dbReference type="EMBL" id="KQ965827">
    <property type="protein sequence ID" value="KXS10388.1"/>
    <property type="molecule type" value="Genomic_DNA"/>
</dbReference>
<protein>
    <submittedName>
        <fullName evidence="2">Uncharacterized protein</fullName>
    </submittedName>
</protein>
<proteinExistence type="predicted"/>
<sequence>MFLLQTSAMPVVVSLADVSGSQFYISLEGLVQTIETGGDETGEDGGVDGVLMFYSPSIPQTFYPLVHAAARVRSAERSGRRLPVVLVSNEFGPSPHSEKDTSYGTHVFESRFTDMDGHFPVYVRREGANKEPESRRDGDAANLAAPILHVASLRLKGSGGGSTVAGRMVTQRPRLDSGVQITDDDAPDEECSEDKAEVGHFVPDDIPAVVLGAPEYALSSLGGAMQWLEGGAFTREEGTNSE</sequence>
<accession>A0A139A0T6</accession>
<gene>
    <name evidence="1" type="ORF">M427DRAFT_62360</name>
    <name evidence="2" type="ORF">M427DRAFT_62363</name>
</gene>
<reference evidence="2 3" key="1">
    <citation type="journal article" date="2015" name="Genome Biol. Evol.">
        <title>Phylogenomic analyses indicate that early fungi evolved digesting cell walls of algal ancestors of land plants.</title>
        <authorList>
            <person name="Chang Y."/>
            <person name="Wang S."/>
            <person name="Sekimoto S."/>
            <person name="Aerts A.L."/>
            <person name="Choi C."/>
            <person name="Clum A."/>
            <person name="LaButti K.M."/>
            <person name="Lindquist E.A."/>
            <person name="Yee Ngan C."/>
            <person name="Ohm R.A."/>
            <person name="Salamov A.A."/>
            <person name="Grigoriev I.V."/>
            <person name="Spatafora J.W."/>
            <person name="Berbee M.L."/>
        </authorList>
    </citation>
    <scope>NUCLEOTIDE SEQUENCE [LARGE SCALE GENOMIC DNA]</scope>
    <source>
        <strain evidence="2 3">JEL478</strain>
    </source>
</reference>
<name>A0A139A0T6_GONPJ</name>
<evidence type="ECO:0000313" key="3">
    <source>
        <dbReference type="Proteomes" id="UP000070544"/>
    </source>
</evidence>
<evidence type="ECO:0000313" key="2">
    <source>
        <dbReference type="EMBL" id="KXS10390.1"/>
    </source>
</evidence>
<dbReference type="AlphaFoldDB" id="A0A139A0T6"/>
<evidence type="ECO:0000313" key="1">
    <source>
        <dbReference type="EMBL" id="KXS10388.1"/>
    </source>
</evidence>
<organism evidence="2 3">
    <name type="scientific">Gonapodya prolifera (strain JEL478)</name>
    <name type="common">Monoblepharis prolifera</name>
    <dbReference type="NCBI Taxonomy" id="1344416"/>
    <lineage>
        <taxon>Eukaryota</taxon>
        <taxon>Fungi</taxon>
        <taxon>Fungi incertae sedis</taxon>
        <taxon>Chytridiomycota</taxon>
        <taxon>Chytridiomycota incertae sedis</taxon>
        <taxon>Monoblepharidomycetes</taxon>
        <taxon>Monoblepharidales</taxon>
        <taxon>Gonapodyaceae</taxon>
        <taxon>Gonapodya</taxon>
    </lineage>
</organism>
<dbReference type="Proteomes" id="UP000070544">
    <property type="component" value="Unassembled WGS sequence"/>
</dbReference>